<reference evidence="1 2" key="1">
    <citation type="submission" date="2024-08" db="EMBL/GenBank/DDBJ databases">
        <authorList>
            <person name="Ishaq N."/>
        </authorList>
    </citation>
    <scope>NUCLEOTIDE SEQUENCE [LARGE SCALE GENOMIC DNA]</scope>
    <source>
        <strain evidence="1 2">JCM 30400</strain>
    </source>
</reference>
<evidence type="ECO:0000313" key="1">
    <source>
        <dbReference type="EMBL" id="MFA0790142.1"/>
    </source>
</evidence>
<dbReference type="Gene3D" id="1.10.260.40">
    <property type="entry name" value="lambda repressor-like DNA-binding domains"/>
    <property type="match status" value="1"/>
</dbReference>
<name>A0ABV4NKQ9_9GAMM</name>
<keyword evidence="2" id="KW-1185">Reference proteome</keyword>
<dbReference type="EMBL" id="JBGMEL010000005">
    <property type="protein sequence ID" value="MFA0790142.1"/>
    <property type="molecule type" value="Genomic_DNA"/>
</dbReference>
<gene>
    <name evidence="1" type="ORF">ACCI51_06255</name>
</gene>
<dbReference type="RefSeq" id="WP_371842983.1">
    <property type="nucleotide sequence ID" value="NZ_JBGMEL010000005.1"/>
</dbReference>
<proteinExistence type="predicted"/>
<organism evidence="1 2">
    <name type="scientific">Microbulbifer echini</name>
    <dbReference type="NCBI Taxonomy" id="1529067"/>
    <lineage>
        <taxon>Bacteria</taxon>
        <taxon>Pseudomonadati</taxon>
        <taxon>Pseudomonadota</taxon>
        <taxon>Gammaproteobacteria</taxon>
        <taxon>Cellvibrionales</taxon>
        <taxon>Microbulbiferaceae</taxon>
        <taxon>Microbulbifer</taxon>
    </lineage>
</organism>
<evidence type="ECO:0000313" key="2">
    <source>
        <dbReference type="Proteomes" id="UP001569414"/>
    </source>
</evidence>
<protein>
    <submittedName>
        <fullName evidence="1">Uncharacterized protein</fullName>
    </submittedName>
</protein>
<accession>A0ABV4NKQ9</accession>
<dbReference type="Proteomes" id="UP001569414">
    <property type="component" value="Unassembled WGS sequence"/>
</dbReference>
<dbReference type="InterPro" id="IPR010982">
    <property type="entry name" value="Lambda_DNA-bd_dom_sf"/>
</dbReference>
<comment type="caution">
    <text evidence="1">The sequence shown here is derived from an EMBL/GenBank/DDBJ whole genome shotgun (WGS) entry which is preliminary data.</text>
</comment>
<sequence>METKALGISEPTIRNLLNEKHGASAELALRAEPVAGGVVRAVDLCPELVQLFEAADQQGMPEVRQAS</sequence>